<dbReference type="PANTHER" id="PTHR10098">
    <property type="entry name" value="RAPSYN-RELATED"/>
    <property type="match status" value="1"/>
</dbReference>
<dbReference type="EMBL" id="CP003614">
    <property type="protein sequence ID" value="AFZ08556.1"/>
    <property type="molecule type" value="Genomic_DNA"/>
</dbReference>
<feature type="domain" description="HTH luxR-type" evidence="2">
    <location>
        <begin position="13"/>
        <end position="60"/>
    </location>
</feature>
<evidence type="ECO:0000259" key="2">
    <source>
        <dbReference type="Pfam" id="PF00196"/>
    </source>
</evidence>
<dbReference type="PROSITE" id="PS50005">
    <property type="entry name" value="TPR"/>
    <property type="match status" value="1"/>
</dbReference>
<dbReference type="InterPro" id="IPR011990">
    <property type="entry name" value="TPR-like_helical_dom_sf"/>
</dbReference>
<evidence type="ECO:0000256" key="1">
    <source>
        <dbReference type="PROSITE-ProRule" id="PRU00339"/>
    </source>
</evidence>
<dbReference type="Gene3D" id="1.25.40.10">
    <property type="entry name" value="Tetratricopeptide repeat domain"/>
    <property type="match status" value="2"/>
</dbReference>
<dbReference type="Proteomes" id="UP000010478">
    <property type="component" value="Chromosome"/>
</dbReference>
<sequence length="762" mass="87571">MNQAEFTTIYNNLGNKCKQVLQQKLAGTPNKQIAKILAIKSEATVRQHLTTAYQAFGLGNDKRSSWSDLQALFFQFRPELIPAPPGEPQPLNYRWVERTSDIAKLQKWTSENFKILIIVGEGGIGKTTLALQYLASCQFEKILDMKIAYTPEDLRSADSFVQTWLQQDFQEDAPRDFSLSLSLLEKKLRQFKVAIFIDNLESALRNGMFLPEYRNYVELLRVLSDPRITGGVTLITSRENLKEPDIRGVQTLILKGLSPEAWEQYFEYPKTSEDLQSLQEMHALYQGNAYSMDLIYKYIQNYYEGNIAEAWQQNSQELKQLDSFSFLVNHQLNRLSGHSIQAYRLLCRLAACRYQEIEWLPDTCVKALLWDVNPTEQLKIIWRLCDSSLLQSYRGKYRMHPAIRAQGLNQLQNSSEWEQTQRAIAQHWFTSVEHIQSPQLGLQVLEAYYHFREIEDYDSAWDVLCRPAIAILPEELFLYFLSWGYISQTLELAEKLVNRVSPNREASLYRCIGDCHAYLLADGFEVALEYHRQAQLAAKREGDKWTEFNSYSDMGLCYIAAGEYELGLAIYQAKLNLALSPVSPAIQSRLNSCYCEVALLHSYLGQASEAKAALKETTRHLQQPLESVPPWQACWDLNMAGLAQKHIGEYEQAKQTLGQVVAIAQNCNFTSDIARAWYILGDVFRESNDFSASLKYQNQAIEFYTKIGAKYELGISNYYIGLTYRDLGELEIAQNHWQQAIKIFNQMKTPKLANKVQACFNI</sequence>
<dbReference type="PANTHER" id="PTHR10098:SF108">
    <property type="entry name" value="TETRATRICOPEPTIDE REPEAT PROTEIN 28"/>
    <property type="match status" value="1"/>
</dbReference>
<protein>
    <submittedName>
        <fullName evidence="3">Regulatory protein LuxR</fullName>
    </submittedName>
</protein>
<dbReference type="RefSeq" id="WP_015177800.1">
    <property type="nucleotide sequence ID" value="NC_019729.1"/>
</dbReference>
<dbReference type="STRING" id="179408.Osc7112_4233"/>
<dbReference type="SMART" id="SM00028">
    <property type="entry name" value="TPR"/>
    <property type="match status" value="5"/>
</dbReference>
<dbReference type="OrthoDB" id="524729at2"/>
<dbReference type="InterPro" id="IPR019734">
    <property type="entry name" value="TPR_rpt"/>
</dbReference>
<dbReference type="Pfam" id="PF00196">
    <property type="entry name" value="GerE"/>
    <property type="match status" value="1"/>
</dbReference>
<dbReference type="InterPro" id="IPR016032">
    <property type="entry name" value="Sig_transdc_resp-reg_C-effctor"/>
</dbReference>
<dbReference type="SUPFAM" id="SSF52540">
    <property type="entry name" value="P-loop containing nucleoside triphosphate hydrolases"/>
    <property type="match status" value="1"/>
</dbReference>
<dbReference type="HOGENOM" id="CLU_351204_0_0_3"/>
<name>K9VKV0_9CYAN</name>
<dbReference type="AlphaFoldDB" id="K9VKV0"/>
<reference evidence="3 4" key="1">
    <citation type="submission" date="2012-05" db="EMBL/GenBank/DDBJ databases">
        <title>Finished chromosome of genome of Oscillatoria sp. PCC 7112.</title>
        <authorList>
            <consortium name="US DOE Joint Genome Institute"/>
            <person name="Gugger M."/>
            <person name="Coursin T."/>
            <person name="Rippka R."/>
            <person name="Tandeau De Marsac N."/>
            <person name="Huntemann M."/>
            <person name="Wei C.-L."/>
            <person name="Han J."/>
            <person name="Detter J.C."/>
            <person name="Han C."/>
            <person name="Tapia R."/>
            <person name="Davenport K."/>
            <person name="Daligault H."/>
            <person name="Erkkila T."/>
            <person name="Gu W."/>
            <person name="Munk A.C.C."/>
            <person name="Teshima H."/>
            <person name="Xu Y."/>
            <person name="Chain P."/>
            <person name="Chen A."/>
            <person name="Krypides N."/>
            <person name="Mavromatis K."/>
            <person name="Markowitz V."/>
            <person name="Szeto E."/>
            <person name="Ivanova N."/>
            <person name="Mikhailova N."/>
            <person name="Ovchinnikova G."/>
            <person name="Pagani I."/>
            <person name="Pati A."/>
            <person name="Goodwin L."/>
            <person name="Peters L."/>
            <person name="Pitluck S."/>
            <person name="Woyke T."/>
            <person name="Kerfeld C."/>
        </authorList>
    </citation>
    <scope>NUCLEOTIDE SEQUENCE [LARGE SCALE GENOMIC DNA]</scope>
    <source>
        <strain evidence="3 4">PCC 7112</strain>
    </source>
</reference>
<dbReference type="InterPro" id="IPR000792">
    <property type="entry name" value="Tscrpt_reg_LuxR_C"/>
</dbReference>
<keyword evidence="4" id="KW-1185">Reference proteome</keyword>
<dbReference type="GO" id="GO:0006355">
    <property type="term" value="P:regulation of DNA-templated transcription"/>
    <property type="evidence" value="ECO:0007669"/>
    <property type="project" value="InterPro"/>
</dbReference>
<dbReference type="eggNOG" id="COG0470">
    <property type="taxonomic scope" value="Bacteria"/>
</dbReference>
<dbReference type="InterPro" id="IPR036388">
    <property type="entry name" value="WH-like_DNA-bd_sf"/>
</dbReference>
<dbReference type="KEGG" id="oni:Osc7112_4233"/>
<evidence type="ECO:0000313" key="3">
    <source>
        <dbReference type="EMBL" id="AFZ08556.1"/>
    </source>
</evidence>
<dbReference type="eggNOG" id="COG0457">
    <property type="taxonomic scope" value="Bacteria"/>
</dbReference>
<dbReference type="SUPFAM" id="SSF48452">
    <property type="entry name" value="TPR-like"/>
    <property type="match status" value="2"/>
</dbReference>
<proteinExistence type="predicted"/>
<dbReference type="SUPFAM" id="SSF46894">
    <property type="entry name" value="C-terminal effector domain of the bipartite response regulators"/>
    <property type="match status" value="1"/>
</dbReference>
<keyword evidence="1" id="KW-0802">TPR repeat</keyword>
<dbReference type="eggNOG" id="COG2197">
    <property type="taxonomic scope" value="Bacteria"/>
</dbReference>
<accession>K9VKV0</accession>
<evidence type="ECO:0000313" key="4">
    <source>
        <dbReference type="Proteomes" id="UP000010478"/>
    </source>
</evidence>
<organism evidence="3 4">
    <name type="scientific">Phormidium nigroviride PCC 7112</name>
    <dbReference type="NCBI Taxonomy" id="179408"/>
    <lineage>
        <taxon>Bacteria</taxon>
        <taxon>Bacillati</taxon>
        <taxon>Cyanobacteriota</taxon>
        <taxon>Cyanophyceae</taxon>
        <taxon>Oscillatoriophycideae</taxon>
        <taxon>Oscillatoriales</taxon>
        <taxon>Oscillatoriaceae</taxon>
        <taxon>Phormidium</taxon>
    </lineage>
</organism>
<dbReference type="GO" id="GO:0003677">
    <property type="term" value="F:DNA binding"/>
    <property type="evidence" value="ECO:0007669"/>
    <property type="project" value="InterPro"/>
</dbReference>
<dbReference type="InterPro" id="IPR027417">
    <property type="entry name" value="P-loop_NTPase"/>
</dbReference>
<dbReference type="Pfam" id="PF13424">
    <property type="entry name" value="TPR_12"/>
    <property type="match status" value="1"/>
</dbReference>
<dbReference type="Gene3D" id="3.40.50.300">
    <property type="entry name" value="P-loop containing nucleotide triphosphate hydrolases"/>
    <property type="match status" value="1"/>
</dbReference>
<gene>
    <name evidence="3" type="ORF">Osc7112_4233</name>
</gene>
<dbReference type="Gene3D" id="1.10.10.10">
    <property type="entry name" value="Winged helix-like DNA-binding domain superfamily/Winged helix DNA-binding domain"/>
    <property type="match status" value="1"/>
</dbReference>
<feature type="repeat" description="TPR" evidence="1">
    <location>
        <begin position="674"/>
        <end position="707"/>
    </location>
</feature>